<comment type="similarity">
    <text evidence="1">Belongs to the tpcK family.</text>
</comment>
<keyword evidence="4" id="KW-1185">Reference proteome</keyword>
<protein>
    <recommendedName>
        <fullName evidence="2">EthD domain-containing protein</fullName>
    </recommendedName>
</protein>
<dbReference type="SUPFAM" id="SSF54909">
    <property type="entry name" value="Dimeric alpha+beta barrel"/>
    <property type="match status" value="1"/>
</dbReference>
<dbReference type="Gene3D" id="3.30.70.100">
    <property type="match status" value="1"/>
</dbReference>
<dbReference type="Proteomes" id="UP000241690">
    <property type="component" value="Unassembled WGS sequence"/>
</dbReference>
<dbReference type="GeneID" id="36633037"/>
<name>A0A2T4A2Q6_TRIHA</name>
<dbReference type="EMBL" id="KZ679686">
    <property type="protein sequence ID" value="PTB51334.1"/>
    <property type="molecule type" value="Genomic_DNA"/>
</dbReference>
<dbReference type="RefSeq" id="XP_024771011.1">
    <property type="nucleotide sequence ID" value="XM_024924454.1"/>
</dbReference>
<dbReference type="GO" id="GO:0016491">
    <property type="term" value="F:oxidoreductase activity"/>
    <property type="evidence" value="ECO:0007669"/>
    <property type="project" value="InterPro"/>
</dbReference>
<evidence type="ECO:0000313" key="4">
    <source>
        <dbReference type="Proteomes" id="UP000241690"/>
    </source>
</evidence>
<proteinExistence type="inferred from homology"/>
<dbReference type="InterPro" id="IPR011008">
    <property type="entry name" value="Dimeric_a/b-barrel"/>
</dbReference>
<organism evidence="3 4">
    <name type="scientific">Trichoderma harzianum CBS 226.95</name>
    <dbReference type="NCBI Taxonomy" id="983964"/>
    <lineage>
        <taxon>Eukaryota</taxon>
        <taxon>Fungi</taxon>
        <taxon>Dikarya</taxon>
        <taxon>Ascomycota</taxon>
        <taxon>Pezizomycotina</taxon>
        <taxon>Sordariomycetes</taxon>
        <taxon>Hypocreomycetidae</taxon>
        <taxon>Hypocreales</taxon>
        <taxon>Hypocreaceae</taxon>
        <taxon>Trichoderma</taxon>
    </lineage>
</organism>
<gene>
    <name evidence="3" type="ORF">M431DRAFT_93259</name>
</gene>
<dbReference type="InterPro" id="IPR009799">
    <property type="entry name" value="EthD_dom"/>
</dbReference>
<accession>A0A2T4A2Q6</accession>
<sequence>MSSTLYMIAFIRRRPDLTEEQFYNHWRNIHAPKIAYWAKKNGIIGYTQVSHLIKGITSQIARLTSFRFTPLEMPLPLTIMEHDGAVIWEIPSLEHYINAFKDPYYASDIAPDEDNFLDKSKEVATITLGNFHNIVAGAKPLIDYSLEEPSKTE</sequence>
<evidence type="ECO:0000313" key="3">
    <source>
        <dbReference type="EMBL" id="PTB51334.1"/>
    </source>
</evidence>
<dbReference type="STRING" id="983964.A0A2T4A2Q6"/>
<evidence type="ECO:0000256" key="1">
    <source>
        <dbReference type="ARBA" id="ARBA00005986"/>
    </source>
</evidence>
<evidence type="ECO:0000259" key="2">
    <source>
        <dbReference type="Pfam" id="PF07110"/>
    </source>
</evidence>
<dbReference type="Pfam" id="PF07110">
    <property type="entry name" value="EthD"/>
    <property type="match status" value="1"/>
</dbReference>
<dbReference type="AlphaFoldDB" id="A0A2T4A2Q6"/>
<reference evidence="3 4" key="1">
    <citation type="submission" date="2016-07" db="EMBL/GenBank/DDBJ databases">
        <title>Multiple horizontal gene transfer events from other fungi enriched the ability of initially mycotrophic Trichoderma (Ascomycota) to feed on dead plant biomass.</title>
        <authorList>
            <consortium name="DOE Joint Genome Institute"/>
            <person name="Aerts A."/>
            <person name="Atanasova L."/>
            <person name="Chenthamara K."/>
            <person name="Zhang J."/>
            <person name="Grujic M."/>
            <person name="Henrissat B."/>
            <person name="Kuo A."/>
            <person name="Salamov A."/>
            <person name="Lipzen A."/>
            <person name="Labutti K."/>
            <person name="Barry K."/>
            <person name="Miao Y."/>
            <person name="Rahimi M.J."/>
            <person name="Shen Q."/>
            <person name="Grigoriev I.V."/>
            <person name="Kubicek C.P."/>
            <person name="Druzhinina I.S."/>
        </authorList>
    </citation>
    <scope>NUCLEOTIDE SEQUENCE [LARGE SCALE GENOMIC DNA]</scope>
    <source>
        <strain evidence="3 4">CBS 226.95</strain>
    </source>
</reference>
<feature type="domain" description="EthD" evidence="2">
    <location>
        <begin position="14"/>
        <end position="120"/>
    </location>
</feature>